<evidence type="ECO:0000313" key="2">
    <source>
        <dbReference type="EMBL" id="QQV78614.1"/>
    </source>
</evidence>
<evidence type="ECO:0000259" key="1">
    <source>
        <dbReference type="Pfam" id="PF07238"/>
    </source>
</evidence>
<organism evidence="2 3">
    <name type="scientific">Sphingomonas aliaeris</name>
    <dbReference type="NCBI Taxonomy" id="2759526"/>
    <lineage>
        <taxon>Bacteria</taxon>
        <taxon>Pseudomonadati</taxon>
        <taxon>Pseudomonadota</taxon>
        <taxon>Alphaproteobacteria</taxon>
        <taxon>Sphingomonadales</taxon>
        <taxon>Sphingomonadaceae</taxon>
        <taxon>Sphingomonas</taxon>
    </lineage>
</organism>
<name>A0A974NX19_9SPHN</name>
<dbReference type="InterPro" id="IPR009875">
    <property type="entry name" value="PilZ_domain"/>
</dbReference>
<dbReference type="RefSeq" id="WP_202095636.1">
    <property type="nucleotide sequence ID" value="NZ_CP061035.1"/>
</dbReference>
<feature type="domain" description="PilZ" evidence="1">
    <location>
        <begin position="7"/>
        <end position="80"/>
    </location>
</feature>
<dbReference type="SUPFAM" id="SSF141371">
    <property type="entry name" value="PilZ domain-like"/>
    <property type="match status" value="1"/>
</dbReference>
<dbReference type="Pfam" id="PF07238">
    <property type="entry name" value="PilZ"/>
    <property type="match status" value="1"/>
</dbReference>
<dbReference type="AlphaFoldDB" id="A0A974NX19"/>
<evidence type="ECO:0000313" key="3">
    <source>
        <dbReference type="Proteomes" id="UP000595894"/>
    </source>
</evidence>
<gene>
    <name evidence="2" type="ORF">H5J25_08425</name>
</gene>
<keyword evidence="3" id="KW-1185">Reference proteome</keyword>
<dbReference type="KEGG" id="sari:H5J25_08425"/>
<dbReference type="EMBL" id="CP061035">
    <property type="protein sequence ID" value="QQV78614.1"/>
    <property type="molecule type" value="Genomic_DNA"/>
</dbReference>
<dbReference type="GO" id="GO:0035438">
    <property type="term" value="F:cyclic-di-GMP binding"/>
    <property type="evidence" value="ECO:0007669"/>
    <property type="project" value="InterPro"/>
</dbReference>
<reference evidence="3" key="1">
    <citation type="submission" date="2020-09" db="EMBL/GenBank/DDBJ databases">
        <title>Sphingomonas sp., a new species isolated from pork steak.</title>
        <authorList>
            <person name="Heidler von Heilborn D."/>
        </authorList>
    </citation>
    <scope>NUCLEOTIDE SEQUENCE [LARGE SCALE GENOMIC DNA]</scope>
</reference>
<sequence length="109" mass="11425">MVTDARAKRESVFRNAIITMAGSNAEITCRVRNVSDTGAGVSHDNVLSTGMKLRIAIGKAPAVDATVVWSTGKSAGITFDGAIPQEAPVEAVPEPRAGWLAGINDAYQR</sequence>
<proteinExistence type="predicted"/>
<dbReference type="Proteomes" id="UP000595894">
    <property type="component" value="Chromosome"/>
</dbReference>
<accession>A0A974NX19</accession>
<protein>
    <submittedName>
        <fullName evidence="2">PilZ domain-containing protein</fullName>
    </submittedName>
</protein>